<evidence type="ECO:0000256" key="1">
    <source>
        <dbReference type="PROSITE-ProRule" id="PRU00047"/>
    </source>
</evidence>
<evidence type="ECO:0000256" key="2">
    <source>
        <dbReference type="SAM" id="MobiDB-lite"/>
    </source>
</evidence>
<keyword evidence="1" id="KW-0863">Zinc-finger</keyword>
<reference evidence="4" key="1">
    <citation type="submission" date="2022-11" db="EMBL/GenBank/DDBJ databases">
        <authorList>
            <person name="Kikuchi T."/>
        </authorList>
    </citation>
    <scope>NUCLEOTIDE SEQUENCE</scope>
    <source>
        <strain evidence="4">PS1010</strain>
    </source>
</reference>
<dbReference type="PANTHER" id="PTHR47331:SF1">
    <property type="entry name" value="GAG-LIKE PROTEIN"/>
    <property type="match status" value="1"/>
</dbReference>
<comment type="caution">
    <text evidence="4">The sequence shown here is derived from an EMBL/GenBank/DDBJ whole genome shotgun (WGS) entry which is preliminary data.</text>
</comment>
<dbReference type="EMBL" id="CANHGI010000005">
    <property type="protein sequence ID" value="CAI5450300.1"/>
    <property type="molecule type" value="Genomic_DNA"/>
</dbReference>
<feature type="compositionally biased region" description="Basic residues" evidence="2">
    <location>
        <begin position="183"/>
        <end position="207"/>
    </location>
</feature>
<evidence type="ECO:0000313" key="5">
    <source>
        <dbReference type="Proteomes" id="UP001152747"/>
    </source>
</evidence>
<dbReference type="SMART" id="SM00343">
    <property type="entry name" value="ZnF_C2HC"/>
    <property type="match status" value="1"/>
</dbReference>
<organism evidence="4 5">
    <name type="scientific">Caenorhabditis angaria</name>
    <dbReference type="NCBI Taxonomy" id="860376"/>
    <lineage>
        <taxon>Eukaryota</taxon>
        <taxon>Metazoa</taxon>
        <taxon>Ecdysozoa</taxon>
        <taxon>Nematoda</taxon>
        <taxon>Chromadorea</taxon>
        <taxon>Rhabditida</taxon>
        <taxon>Rhabditina</taxon>
        <taxon>Rhabditomorpha</taxon>
        <taxon>Rhabditoidea</taxon>
        <taxon>Rhabditidae</taxon>
        <taxon>Peloderinae</taxon>
        <taxon>Caenorhabditis</taxon>
    </lineage>
</organism>
<proteinExistence type="predicted"/>
<accession>A0A9P1IS54</accession>
<dbReference type="AlphaFoldDB" id="A0A9P1IS54"/>
<sequence length="515" mass="59740">MANILQILQNAKPDLEDILVNLNLDKSSTESYKNQFKKHIEERQFEERKKALIDRQQTLYKIHEECTKILTSPPPDRSITQSKSIQSTQITESYSKNTGSTNKKGRKNTEKLSSHTPHKSKLSSKTKTIKESINKTAETQSKTESDDFYSAKSTTTTEYDDSEETQKSDIPYVSTTEPESSKSCHRYKSTKKIEKKNKSTKKVTKHHRKQRKILTHIPKIDLIKFDGNQLEYQKFKNIFNITIGNSKDITYETKLIYLQSLLQGEVSNIIAGVEQSKEGYKEAWAVLENRYNDPKTTWKILHKMLQEIPESTTKVNSLTETLDKIKTITTQLTNNSQTTNNITTHELIITKFPTNIQQEIDKRETRNTEPWSTTTLLKELENIIKEEKATQMRQKPELETAPYEQRKHISNFVARTNVQQTNNGNKTFHCDFCQSKEHSNGMCRATITKEDKLNIIKQLNLCYNCLKQGHRASECVNARKCRECGRNHHTTLCENNRYQQQTPQNQNTFFQGQNQ</sequence>
<name>A0A9P1IS54_9PELO</name>
<dbReference type="PANTHER" id="PTHR47331">
    <property type="entry name" value="PHD-TYPE DOMAIN-CONTAINING PROTEIN"/>
    <property type="match status" value="1"/>
</dbReference>
<dbReference type="GO" id="GO:0008270">
    <property type="term" value="F:zinc ion binding"/>
    <property type="evidence" value="ECO:0007669"/>
    <property type="project" value="UniProtKB-KW"/>
</dbReference>
<dbReference type="GO" id="GO:0003676">
    <property type="term" value="F:nucleic acid binding"/>
    <property type="evidence" value="ECO:0007669"/>
    <property type="project" value="InterPro"/>
</dbReference>
<dbReference type="PROSITE" id="PS50158">
    <property type="entry name" value="ZF_CCHC"/>
    <property type="match status" value="1"/>
</dbReference>
<dbReference type="InterPro" id="IPR005312">
    <property type="entry name" value="DUF1759"/>
</dbReference>
<keyword evidence="1" id="KW-0862">Zinc</keyword>
<keyword evidence="1" id="KW-0479">Metal-binding</keyword>
<dbReference type="Proteomes" id="UP001152747">
    <property type="component" value="Unassembled WGS sequence"/>
</dbReference>
<dbReference type="OrthoDB" id="5876162at2759"/>
<evidence type="ECO:0000259" key="3">
    <source>
        <dbReference type="PROSITE" id="PS50158"/>
    </source>
</evidence>
<protein>
    <recommendedName>
        <fullName evidence="3">CCHC-type domain-containing protein</fullName>
    </recommendedName>
</protein>
<feature type="compositionally biased region" description="Low complexity" evidence="2">
    <location>
        <begin position="78"/>
        <end position="93"/>
    </location>
</feature>
<dbReference type="Pfam" id="PF03564">
    <property type="entry name" value="DUF1759"/>
    <property type="match status" value="1"/>
</dbReference>
<dbReference type="InterPro" id="IPR001878">
    <property type="entry name" value="Znf_CCHC"/>
</dbReference>
<evidence type="ECO:0000313" key="4">
    <source>
        <dbReference type="EMBL" id="CAI5450300.1"/>
    </source>
</evidence>
<gene>
    <name evidence="4" type="ORF">CAMP_LOCUS12937</name>
</gene>
<keyword evidence="5" id="KW-1185">Reference proteome</keyword>
<feature type="region of interest" description="Disordered" evidence="2">
    <location>
        <begin position="68"/>
        <end position="207"/>
    </location>
</feature>
<feature type="domain" description="CCHC-type" evidence="3">
    <location>
        <begin position="462"/>
        <end position="475"/>
    </location>
</feature>